<sequence length="259" mass="27780">MMLETAEPTEESCAEEEKRIQWADGFVLVYSICDRASFNVISQTIELIKASKDCLGPEKLPIVIVGNKRDLHHLRTVSSEEGRLLALSMDCDFYEVSAAEAYHGVLMVFHGLVDKIKESKLVTKKGTGIRGIVKNPKAYMKAIRQSVSALGSASSISALGSASSVSALGSASCGSAFSLVPPSTCYLVLLSEQVPTCFSYLPADRSLPVLPMFQPYPPAYQRASRVRLPASVSVVPVCLPVSQPCPPVSQSASLARSVP</sequence>
<name>A0ABN9M5J5_9NEOB</name>
<evidence type="ECO:0000256" key="4">
    <source>
        <dbReference type="ARBA" id="ARBA00022801"/>
    </source>
</evidence>
<dbReference type="Gene3D" id="3.40.50.300">
    <property type="entry name" value="P-loop containing nucleotide triphosphate hydrolases"/>
    <property type="match status" value="1"/>
</dbReference>
<dbReference type="SMART" id="SM00175">
    <property type="entry name" value="RAB"/>
    <property type="match status" value="1"/>
</dbReference>
<keyword evidence="5" id="KW-0342">GTP-binding</keyword>
<organism evidence="7 8">
    <name type="scientific">Ranitomeya imitator</name>
    <name type="common">mimic poison frog</name>
    <dbReference type="NCBI Taxonomy" id="111125"/>
    <lineage>
        <taxon>Eukaryota</taxon>
        <taxon>Metazoa</taxon>
        <taxon>Chordata</taxon>
        <taxon>Craniata</taxon>
        <taxon>Vertebrata</taxon>
        <taxon>Euteleostomi</taxon>
        <taxon>Amphibia</taxon>
        <taxon>Batrachia</taxon>
        <taxon>Anura</taxon>
        <taxon>Neobatrachia</taxon>
        <taxon>Hyloidea</taxon>
        <taxon>Dendrobatidae</taxon>
        <taxon>Dendrobatinae</taxon>
        <taxon>Ranitomeya</taxon>
    </lineage>
</organism>
<dbReference type="InterPro" id="IPR027417">
    <property type="entry name" value="P-loop_NTPase"/>
</dbReference>
<dbReference type="PANTHER" id="PTHR45704">
    <property type="entry name" value="RAS-LIKE FAMILY MEMBER 11"/>
    <property type="match status" value="1"/>
</dbReference>
<proteinExistence type="inferred from homology"/>
<evidence type="ECO:0000313" key="8">
    <source>
        <dbReference type="Proteomes" id="UP001176940"/>
    </source>
</evidence>
<dbReference type="SMART" id="SM00173">
    <property type="entry name" value="RAS"/>
    <property type="match status" value="1"/>
</dbReference>
<dbReference type="PROSITE" id="PS51421">
    <property type="entry name" value="RAS"/>
    <property type="match status" value="1"/>
</dbReference>
<dbReference type="PROSITE" id="PS51419">
    <property type="entry name" value="RAB"/>
    <property type="match status" value="1"/>
</dbReference>
<evidence type="ECO:0000256" key="1">
    <source>
        <dbReference type="ARBA" id="ARBA00008344"/>
    </source>
</evidence>
<evidence type="ECO:0000313" key="7">
    <source>
        <dbReference type="EMBL" id="CAJ0959393.1"/>
    </source>
</evidence>
<keyword evidence="4" id="KW-0378">Hydrolase</keyword>
<dbReference type="SUPFAM" id="SSF52540">
    <property type="entry name" value="P-loop containing nucleoside triphosphate hydrolases"/>
    <property type="match status" value="1"/>
</dbReference>
<evidence type="ECO:0000256" key="6">
    <source>
        <dbReference type="ARBA" id="ARBA00048098"/>
    </source>
</evidence>
<comment type="caution">
    <text evidence="7">The sequence shown here is derived from an EMBL/GenBank/DDBJ whole genome shotgun (WGS) entry which is preliminary data.</text>
</comment>
<keyword evidence="3" id="KW-0547">Nucleotide-binding</keyword>
<protein>
    <recommendedName>
        <fullName evidence="2">small monomeric GTPase</fullName>
        <ecNumber evidence="2">3.6.5.2</ecNumber>
    </recommendedName>
</protein>
<reference evidence="7" key="1">
    <citation type="submission" date="2023-07" db="EMBL/GenBank/DDBJ databases">
        <authorList>
            <person name="Stuckert A."/>
        </authorList>
    </citation>
    <scope>NUCLEOTIDE SEQUENCE</scope>
</reference>
<dbReference type="EMBL" id="CAUEEQ010047545">
    <property type="protein sequence ID" value="CAJ0959393.1"/>
    <property type="molecule type" value="Genomic_DNA"/>
</dbReference>
<accession>A0ABN9M5J5</accession>
<comment type="catalytic activity">
    <reaction evidence="6">
        <text>GTP + H2O = GDP + phosphate + H(+)</text>
        <dbReference type="Rhea" id="RHEA:19669"/>
        <dbReference type="ChEBI" id="CHEBI:15377"/>
        <dbReference type="ChEBI" id="CHEBI:15378"/>
        <dbReference type="ChEBI" id="CHEBI:37565"/>
        <dbReference type="ChEBI" id="CHEBI:43474"/>
        <dbReference type="ChEBI" id="CHEBI:58189"/>
        <dbReference type="EC" id="3.6.5.2"/>
    </reaction>
</comment>
<gene>
    <name evidence="7" type="ORF">RIMI_LOCUS16778342</name>
</gene>
<evidence type="ECO:0000256" key="5">
    <source>
        <dbReference type="ARBA" id="ARBA00023134"/>
    </source>
</evidence>
<dbReference type="EC" id="3.6.5.2" evidence="2"/>
<evidence type="ECO:0000256" key="2">
    <source>
        <dbReference type="ARBA" id="ARBA00011984"/>
    </source>
</evidence>
<comment type="similarity">
    <text evidence="1">Belongs to the small GTPase superfamily. Ras family.</text>
</comment>
<dbReference type="InterPro" id="IPR051065">
    <property type="entry name" value="Ras-related_GTPase"/>
</dbReference>
<dbReference type="Proteomes" id="UP001176940">
    <property type="component" value="Unassembled WGS sequence"/>
</dbReference>
<evidence type="ECO:0000256" key="3">
    <source>
        <dbReference type="ARBA" id="ARBA00022741"/>
    </source>
</evidence>
<keyword evidence="8" id="KW-1185">Reference proteome</keyword>
<dbReference type="InterPro" id="IPR001806">
    <property type="entry name" value="Small_GTPase"/>
</dbReference>
<dbReference type="Pfam" id="PF00071">
    <property type="entry name" value="Ras"/>
    <property type="match status" value="1"/>
</dbReference>